<dbReference type="Proteomes" id="UP000076927">
    <property type="component" value="Chromosome"/>
</dbReference>
<reference evidence="2 3" key="1">
    <citation type="submission" date="2015-01" db="EMBL/GenBank/DDBJ databases">
        <title>Paenibacillus swuensis/DY6/whole genome sequencing.</title>
        <authorList>
            <person name="Kim M.K."/>
            <person name="Srinivasan S."/>
            <person name="Lee J.-J."/>
        </authorList>
    </citation>
    <scope>NUCLEOTIDE SEQUENCE [LARGE SCALE GENOMIC DNA]</scope>
    <source>
        <strain evidence="2 3">DY6</strain>
    </source>
</reference>
<evidence type="ECO:0000313" key="2">
    <source>
        <dbReference type="EMBL" id="ANE46612.1"/>
    </source>
</evidence>
<feature type="transmembrane region" description="Helical" evidence="1">
    <location>
        <begin position="16"/>
        <end position="45"/>
    </location>
</feature>
<keyword evidence="1" id="KW-1133">Transmembrane helix</keyword>
<gene>
    <name evidence="2" type="ORF">SY83_10390</name>
</gene>
<dbReference type="RefSeq" id="WP_068606230.1">
    <property type="nucleotide sequence ID" value="NZ_CP011388.1"/>
</dbReference>
<accession>A0A172TI22</accession>
<dbReference type="KEGG" id="pswu:SY83_10390"/>
<dbReference type="OrthoDB" id="1925744at2"/>
<protein>
    <submittedName>
        <fullName evidence="2">Membrane protein</fullName>
    </submittedName>
</protein>
<dbReference type="AlphaFoldDB" id="A0A172TI22"/>
<proteinExistence type="predicted"/>
<keyword evidence="1" id="KW-0472">Membrane</keyword>
<evidence type="ECO:0000256" key="1">
    <source>
        <dbReference type="SAM" id="Phobius"/>
    </source>
</evidence>
<keyword evidence="1" id="KW-0812">Transmembrane</keyword>
<dbReference type="PATRIC" id="fig|1178515.4.peg.2083"/>
<keyword evidence="3" id="KW-1185">Reference proteome</keyword>
<name>A0A172TI22_9BACL</name>
<feature type="transmembrane region" description="Helical" evidence="1">
    <location>
        <begin position="57"/>
        <end position="90"/>
    </location>
</feature>
<dbReference type="EMBL" id="CP011388">
    <property type="protein sequence ID" value="ANE46612.1"/>
    <property type="molecule type" value="Genomic_DNA"/>
</dbReference>
<evidence type="ECO:0000313" key="3">
    <source>
        <dbReference type="Proteomes" id="UP000076927"/>
    </source>
</evidence>
<dbReference type="STRING" id="1178515.SY83_10390"/>
<organism evidence="2 3">
    <name type="scientific">Paenibacillus swuensis</name>
    <dbReference type="NCBI Taxonomy" id="1178515"/>
    <lineage>
        <taxon>Bacteria</taxon>
        <taxon>Bacillati</taxon>
        <taxon>Bacillota</taxon>
        <taxon>Bacilli</taxon>
        <taxon>Bacillales</taxon>
        <taxon>Paenibacillaceae</taxon>
        <taxon>Paenibacillus</taxon>
    </lineage>
</organism>
<sequence length="97" mass="10312">MISPKTLKLVSGSAELLLAIPVLGGAFVISTGYSALGIMLILHIVTTVLSLNNKESIVGPVLGITASILGWIPLVGWFLHLLSGIVLIYGSLNRRRY</sequence>